<evidence type="ECO:0000313" key="4">
    <source>
        <dbReference type="RefSeq" id="XP_065658151.1"/>
    </source>
</evidence>
<protein>
    <submittedName>
        <fullName evidence="4">Uncharacterized protein LOC136082661</fullName>
    </submittedName>
</protein>
<name>A0ABM4C950_HYDVU</name>
<evidence type="ECO:0000256" key="1">
    <source>
        <dbReference type="PROSITE-ProRule" id="PRU00325"/>
    </source>
</evidence>
<gene>
    <name evidence="4" type="primary">LOC136082661</name>
</gene>
<dbReference type="RefSeq" id="XP_065658151.1">
    <property type="nucleotide sequence ID" value="XM_065802079.1"/>
</dbReference>
<keyword evidence="1" id="KW-0862">Zinc</keyword>
<dbReference type="Proteomes" id="UP001652625">
    <property type="component" value="Chromosome 07"/>
</dbReference>
<evidence type="ECO:0000259" key="2">
    <source>
        <dbReference type="PROSITE" id="PS50966"/>
    </source>
</evidence>
<keyword evidence="3" id="KW-1185">Reference proteome</keyword>
<dbReference type="InterPro" id="IPR007527">
    <property type="entry name" value="Znf_SWIM"/>
</dbReference>
<dbReference type="GeneID" id="136082661"/>
<feature type="domain" description="SWIM-type" evidence="2">
    <location>
        <begin position="100"/>
        <end position="136"/>
    </location>
</feature>
<reference evidence="4" key="1">
    <citation type="submission" date="2025-08" db="UniProtKB">
        <authorList>
            <consortium name="RefSeq"/>
        </authorList>
    </citation>
    <scope>IDENTIFICATION</scope>
</reference>
<accession>A0ABM4C950</accession>
<keyword evidence="1" id="KW-0863">Zinc-finger</keyword>
<organism evidence="3 4">
    <name type="scientific">Hydra vulgaris</name>
    <name type="common">Hydra</name>
    <name type="synonym">Hydra attenuata</name>
    <dbReference type="NCBI Taxonomy" id="6087"/>
    <lineage>
        <taxon>Eukaryota</taxon>
        <taxon>Metazoa</taxon>
        <taxon>Cnidaria</taxon>
        <taxon>Hydrozoa</taxon>
        <taxon>Hydroidolina</taxon>
        <taxon>Anthoathecata</taxon>
        <taxon>Aplanulata</taxon>
        <taxon>Hydridae</taxon>
        <taxon>Hydra</taxon>
    </lineage>
</organism>
<sequence>MIKCSDPFILLYGWLPEEDSIKQWPMVLYPDIFNYLMFHPSELGSNALNDYKNSKAFSFYKTGWLQKLLYHCISEENPFCAIKGECRHSQHINVASHKLWLIIEKENAKIRSCHCTCMAGMSQTCNHVAAAIFRIEDAVRMGLTNPACTMASNQWLPN</sequence>
<dbReference type="PROSITE" id="PS50966">
    <property type="entry name" value="ZF_SWIM"/>
    <property type="match status" value="1"/>
</dbReference>
<evidence type="ECO:0000313" key="3">
    <source>
        <dbReference type="Proteomes" id="UP001652625"/>
    </source>
</evidence>
<keyword evidence="1" id="KW-0479">Metal-binding</keyword>
<proteinExistence type="predicted"/>
<dbReference type="PANTHER" id="PTHR47526:SF3">
    <property type="entry name" value="PHD-TYPE DOMAIN-CONTAINING PROTEIN"/>
    <property type="match status" value="1"/>
</dbReference>
<dbReference type="PANTHER" id="PTHR47526">
    <property type="entry name" value="ATP-DEPENDENT DNA HELICASE"/>
    <property type="match status" value="1"/>
</dbReference>